<dbReference type="SMART" id="SM00345">
    <property type="entry name" value="HTH_GNTR"/>
    <property type="match status" value="1"/>
</dbReference>
<dbReference type="PANTHER" id="PTHR43537:SF5">
    <property type="entry name" value="UXU OPERON TRANSCRIPTIONAL REGULATOR"/>
    <property type="match status" value="1"/>
</dbReference>
<dbReference type="GO" id="GO:0003700">
    <property type="term" value="F:DNA-binding transcription factor activity"/>
    <property type="evidence" value="ECO:0007669"/>
    <property type="project" value="InterPro"/>
</dbReference>
<feature type="domain" description="HTH gntR-type" evidence="4">
    <location>
        <begin position="1"/>
        <end position="69"/>
    </location>
</feature>
<dbReference type="OrthoDB" id="9028214at2"/>
<evidence type="ECO:0000256" key="1">
    <source>
        <dbReference type="ARBA" id="ARBA00023015"/>
    </source>
</evidence>
<dbReference type="PANTHER" id="PTHR43537">
    <property type="entry name" value="TRANSCRIPTIONAL REGULATOR, GNTR FAMILY"/>
    <property type="match status" value="1"/>
</dbReference>
<dbReference type="Pfam" id="PF07729">
    <property type="entry name" value="FCD"/>
    <property type="match status" value="1"/>
</dbReference>
<protein>
    <submittedName>
        <fullName evidence="5">Transcriptional regulator, GntR family</fullName>
    </submittedName>
</protein>
<sequence>MARRSATEIHPEMLTILMDLTPGERLPSERELAARFDCSRQTLRACLAGLEKDGEVWRHVGQGTFRGARPRHMPVRETLLIEGATPPDVMQARMLLEPMVAAEAARLADASDVALLREKVGAGRSARDRAACEQADDAFHRALAQISGNPILSGFLNYLSGVRRRVAWQREWERTYRRIGTQTFQTLHSDQHWRIVDAIESHDPVAARAFMTEHLETIMTDMSVDG</sequence>
<dbReference type="RefSeq" id="WP_090271186.1">
    <property type="nucleotide sequence ID" value="NZ_FOEP01000018.1"/>
</dbReference>
<dbReference type="InterPro" id="IPR011711">
    <property type="entry name" value="GntR_C"/>
</dbReference>
<dbReference type="GO" id="GO:0003677">
    <property type="term" value="F:DNA binding"/>
    <property type="evidence" value="ECO:0007669"/>
    <property type="project" value="UniProtKB-KW"/>
</dbReference>
<name>A0A1H9KGF7_9RHOB</name>
<dbReference type="STRING" id="657014.SAMN04488092_11868"/>
<keyword evidence="6" id="KW-1185">Reference proteome</keyword>
<dbReference type="AlphaFoldDB" id="A0A1H9KGF7"/>
<dbReference type="SMART" id="SM00895">
    <property type="entry name" value="FCD"/>
    <property type="match status" value="1"/>
</dbReference>
<dbReference type="Pfam" id="PF00392">
    <property type="entry name" value="GntR"/>
    <property type="match status" value="1"/>
</dbReference>
<dbReference type="EMBL" id="FOEP01000018">
    <property type="protein sequence ID" value="SEQ98178.1"/>
    <property type="molecule type" value="Genomic_DNA"/>
</dbReference>
<dbReference type="InterPro" id="IPR008920">
    <property type="entry name" value="TF_FadR/GntR_C"/>
</dbReference>
<dbReference type="Gene3D" id="1.20.120.530">
    <property type="entry name" value="GntR ligand-binding domain-like"/>
    <property type="match status" value="1"/>
</dbReference>
<dbReference type="InterPro" id="IPR036388">
    <property type="entry name" value="WH-like_DNA-bd_sf"/>
</dbReference>
<keyword evidence="1" id="KW-0805">Transcription regulation</keyword>
<evidence type="ECO:0000259" key="4">
    <source>
        <dbReference type="PROSITE" id="PS50949"/>
    </source>
</evidence>
<evidence type="ECO:0000313" key="6">
    <source>
        <dbReference type="Proteomes" id="UP000198634"/>
    </source>
</evidence>
<proteinExistence type="predicted"/>
<reference evidence="5 6" key="1">
    <citation type="submission" date="2016-10" db="EMBL/GenBank/DDBJ databases">
        <authorList>
            <person name="de Groot N.N."/>
        </authorList>
    </citation>
    <scope>NUCLEOTIDE SEQUENCE [LARGE SCALE GENOMIC DNA]</scope>
    <source>
        <strain evidence="5 6">DSM 22007</strain>
    </source>
</reference>
<organism evidence="5 6">
    <name type="scientific">Thalassovita taeanensis</name>
    <dbReference type="NCBI Taxonomy" id="657014"/>
    <lineage>
        <taxon>Bacteria</taxon>
        <taxon>Pseudomonadati</taxon>
        <taxon>Pseudomonadota</taxon>
        <taxon>Alphaproteobacteria</taxon>
        <taxon>Rhodobacterales</taxon>
        <taxon>Roseobacteraceae</taxon>
        <taxon>Thalassovita</taxon>
    </lineage>
</organism>
<keyword evidence="3" id="KW-0804">Transcription</keyword>
<dbReference type="Gene3D" id="1.10.10.10">
    <property type="entry name" value="Winged helix-like DNA-binding domain superfamily/Winged helix DNA-binding domain"/>
    <property type="match status" value="1"/>
</dbReference>
<dbReference type="InterPro" id="IPR036390">
    <property type="entry name" value="WH_DNA-bd_sf"/>
</dbReference>
<keyword evidence="2" id="KW-0238">DNA-binding</keyword>
<dbReference type="PROSITE" id="PS50949">
    <property type="entry name" value="HTH_GNTR"/>
    <property type="match status" value="1"/>
</dbReference>
<dbReference type="PRINTS" id="PR00035">
    <property type="entry name" value="HTHGNTR"/>
</dbReference>
<dbReference type="SUPFAM" id="SSF46785">
    <property type="entry name" value="Winged helix' DNA-binding domain"/>
    <property type="match status" value="1"/>
</dbReference>
<dbReference type="SUPFAM" id="SSF48008">
    <property type="entry name" value="GntR ligand-binding domain-like"/>
    <property type="match status" value="1"/>
</dbReference>
<evidence type="ECO:0000256" key="2">
    <source>
        <dbReference type="ARBA" id="ARBA00023125"/>
    </source>
</evidence>
<evidence type="ECO:0000256" key="3">
    <source>
        <dbReference type="ARBA" id="ARBA00023163"/>
    </source>
</evidence>
<evidence type="ECO:0000313" key="5">
    <source>
        <dbReference type="EMBL" id="SEQ98178.1"/>
    </source>
</evidence>
<dbReference type="CDD" id="cd07377">
    <property type="entry name" value="WHTH_GntR"/>
    <property type="match status" value="1"/>
</dbReference>
<accession>A0A1H9KGF7</accession>
<dbReference type="InterPro" id="IPR000524">
    <property type="entry name" value="Tscrpt_reg_HTH_GntR"/>
</dbReference>
<dbReference type="Proteomes" id="UP000198634">
    <property type="component" value="Unassembled WGS sequence"/>
</dbReference>
<gene>
    <name evidence="5" type="ORF">SAMN04488092_11868</name>
</gene>